<reference evidence="1 2" key="1">
    <citation type="submission" date="2021-06" db="EMBL/GenBank/DDBJ databases">
        <title>Caerostris extrusa draft genome.</title>
        <authorList>
            <person name="Kono N."/>
            <person name="Arakawa K."/>
        </authorList>
    </citation>
    <scope>NUCLEOTIDE SEQUENCE [LARGE SCALE GENOMIC DNA]</scope>
</reference>
<dbReference type="EMBL" id="BPLR01007445">
    <property type="protein sequence ID" value="GIY16979.1"/>
    <property type="molecule type" value="Genomic_DNA"/>
</dbReference>
<comment type="caution">
    <text evidence="1">The sequence shown here is derived from an EMBL/GenBank/DDBJ whole genome shotgun (WGS) entry which is preliminary data.</text>
</comment>
<keyword evidence="2" id="KW-1185">Reference proteome</keyword>
<sequence>MPNGKLLGLINPLIKHPRIGTGKVPSKDRSYNTELIFSNSNGRRSYPKRRLAKQKAEIIEGWREVEEKSPPIQNNCFHSAAVNKAIRRSDVLEMLSASNEELIVLEEIDCFR</sequence>
<dbReference type="Proteomes" id="UP001054945">
    <property type="component" value="Unassembled WGS sequence"/>
</dbReference>
<evidence type="ECO:0000313" key="1">
    <source>
        <dbReference type="EMBL" id="GIY16979.1"/>
    </source>
</evidence>
<organism evidence="1 2">
    <name type="scientific">Caerostris extrusa</name>
    <name type="common">Bark spider</name>
    <name type="synonym">Caerostris bankana</name>
    <dbReference type="NCBI Taxonomy" id="172846"/>
    <lineage>
        <taxon>Eukaryota</taxon>
        <taxon>Metazoa</taxon>
        <taxon>Ecdysozoa</taxon>
        <taxon>Arthropoda</taxon>
        <taxon>Chelicerata</taxon>
        <taxon>Arachnida</taxon>
        <taxon>Araneae</taxon>
        <taxon>Araneomorphae</taxon>
        <taxon>Entelegynae</taxon>
        <taxon>Araneoidea</taxon>
        <taxon>Araneidae</taxon>
        <taxon>Caerostris</taxon>
    </lineage>
</organism>
<evidence type="ECO:0000313" key="2">
    <source>
        <dbReference type="Proteomes" id="UP001054945"/>
    </source>
</evidence>
<proteinExistence type="predicted"/>
<accession>A0AAV4R7G6</accession>
<protein>
    <submittedName>
        <fullName evidence="1">Uncharacterized protein</fullName>
    </submittedName>
</protein>
<gene>
    <name evidence="1" type="ORF">CEXT_564571</name>
</gene>
<dbReference type="AlphaFoldDB" id="A0AAV4R7G6"/>
<name>A0AAV4R7G6_CAEEX</name>